<organism evidence="2 3">
    <name type="scientific">Candidatus Woesebacteria bacterium RIFCSPLOWO2_01_FULL_39_10b</name>
    <dbReference type="NCBI Taxonomy" id="1802517"/>
    <lineage>
        <taxon>Bacteria</taxon>
        <taxon>Candidatus Woeseibacteriota</taxon>
    </lineage>
</organism>
<dbReference type="InterPro" id="IPR001173">
    <property type="entry name" value="Glyco_trans_2-like"/>
</dbReference>
<dbReference type="PANTHER" id="PTHR43630:SF2">
    <property type="entry name" value="GLYCOSYLTRANSFERASE"/>
    <property type="match status" value="1"/>
</dbReference>
<evidence type="ECO:0000313" key="2">
    <source>
        <dbReference type="EMBL" id="OGM59277.1"/>
    </source>
</evidence>
<dbReference type="STRING" id="1802517.A2892_05440"/>
<evidence type="ECO:0000259" key="1">
    <source>
        <dbReference type="Pfam" id="PF00535"/>
    </source>
</evidence>
<dbReference type="InterPro" id="IPR029044">
    <property type="entry name" value="Nucleotide-diphossugar_trans"/>
</dbReference>
<dbReference type="Proteomes" id="UP000176404">
    <property type="component" value="Unassembled WGS sequence"/>
</dbReference>
<accession>A0A1F8B5K1</accession>
<dbReference type="AlphaFoldDB" id="A0A1F8B5K1"/>
<dbReference type="SUPFAM" id="SSF53448">
    <property type="entry name" value="Nucleotide-diphospho-sugar transferases"/>
    <property type="match status" value="1"/>
</dbReference>
<comment type="caution">
    <text evidence="2">The sequence shown here is derived from an EMBL/GenBank/DDBJ whole genome shotgun (WGS) entry which is preliminary data.</text>
</comment>
<feature type="domain" description="Glycosyltransferase 2-like" evidence="1">
    <location>
        <begin position="9"/>
        <end position="139"/>
    </location>
</feature>
<name>A0A1F8B5K1_9BACT</name>
<dbReference type="EMBL" id="MGHD01000022">
    <property type="protein sequence ID" value="OGM59277.1"/>
    <property type="molecule type" value="Genomic_DNA"/>
</dbReference>
<dbReference type="PANTHER" id="PTHR43630">
    <property type="entry name" value="POLY-BETA-1,6-N-ACETYL-D-GLUCOSAMINE SYNTHASE"/>
    <property type="match status" value="1"/>
</dbReference>
<protein>
    <recommendedName>
        <fullName evidence="1">Glycosyltransferase 2-like domain-containing protein</fullName>
    </recommendedName>
</protein>
<sequence length="280" mass="33406">MKIWANTLVKNEERYIWFSVMSVIEHLDRILIWDTGSTDNTVQIINEIRKLYPDKIDFREFGEVDIRSFTKARQEMLAKTEADWFVIVDGDEVWWDSAISLLVETIRKNGNRVESIVNRYSNIIGDIYHYQEEVAGMYEIDGLRGHLNIRAVNRKIKGLHFDKPHGQLGLYDKGGVLIQNRPAKERKHLGLGYLHFTNVIRSSTRQNDLYVPKRDVKFKFDLGINFPHDFYYPEVFFRPKPDIVPSPWERRSKEYKLRSYIEWPLKLIKRRIFKYERTGY</sequence>
<evidence type="ECO:0000313" key="3">
    <source>
        <dbReference type="Proteomes" id="UP000176404"/>
    </source>
</evidence>
<dbReference type="Pfam" id="PF00535">
    <property type="entry name" value="Glycos_transf_2"/>
    <property type="match status" value="1"/>
</dbReference>
<proteinExistence type="predicted"/>
<gene>
    <name evidence="2" type="ORF">A2892_05440</name>
</gene>
<reference evidence="2 3" key="1">
    <citation type="journal article" date="2016" name="Nat. Commun.">
        <title>Thousands of microbial genomes shed light on interconnected biogeochemical processes in an aquifer system.</title>
        <authorList>
            <person name="Anantharaman K."/>
            <person name="Brown C.T."/>
            <person name="Hug L.A."/>
            <person name="Sharon I."/>
            <person name="Castelle C.J."/>
            <person name="Probst A.J."/>
            <person name="Thomas B.C."/>
            <person name="Singh A."/>
            <person name="Wilkins M.J."/>
            <person name="Karaoz U."/>
            <person name="Brodie E.L."/>
            <person name="Williams K.H."/>
            <person name="Hubbard S.S."/>
            <person name="Banfield J.F."/>
        </authorList>
    </citation>
    <scope>NUCLEOTIDE SEQUENCE [LARGE SCALE GENOMIC DNA]</scope>
</reference>
<dbReference type="Gene3D" id="3.90.550.10">
    <property type="entry name" value="Spore Coat Polysaccharide Biosynthesis Protein SpsA, Chain A"/>
    <property type="match status" value="1"/>
</dbReference>